<dbReference type="PATRIC" id="fig|84531.8.peg.5089"/>
<organism evidence="1 2">
    <name type="scientific">Lysobacter antibioticus</name>
    <dbReference type="NCBI Taxonomy" id="84531"/>
    <lineage>
        <taxon>Bacteria</taxon>
        <taxon>Pseudomonadati</taxon>
        <taxon>Pseudomonadota</taxon>
        <taxon>Gammaproteobacteria</taxon>
        <taxon>Lysobacterales</taxon>
        <taxon>Lysobacteraceae</taxon>
        <taxon>Lysobacter</taxon>
    </lineage>
</organism>
<dbReference type="Proteomes" id="UP000060787">
    <property type="component" value="Chromosome"/>
</dbReference>
<proteinExistence type="predicted"/>
<reference evidence="1 2" key="1">
    <citation type="journal article" date="2015" name="BMC Genomics">
        <title>Comparative genomics and metabolic profiling of the genus Lysobacter.</title>
        <authorList>
            <person name="de Bruijn I."/>
            <person name="Cheng X."/>
            <person name="de Jager V."/>
            <person name="Exposito R.G."/>
            <person name="Watrous J."/>
            <person name="Patel N."/>
            <person name="Postma J."/>
            <person name="Dorrestein P.C."/>
            <person name="Kobayashi D."/>
            <person name="Raaijmakers J.M."/>
        </authorList>
    </citation>
    <scope>NUCLEOTIDE SEQUENCE [LARGE SCALE GENOMIC DNA]</scope>
    <source>
        <strain evidence="1 2">76</strain>
    </source>
</reference>
<dbReference type="EMBL" id="CP011129">
    <property type="protein sequence ID" value="ALN83181.1"/>
    <property type="molecule type" value="Genomic_DNA"/>
</dbReference>
<name>A0A0S2FI42_LYSAN</name>
<evidence type="ECO:0000313" key="1">
    <source>
        <dbReference type="EMBL" id="ALN83181.1"/>
    </source>
</evidence>
<evidence type="ECO:0008006" key="3">
    <source>
        <dbReference type="Google" id="ProtNLM"/>
    </source>
</evidence>
<keyword evidence="2" id="KW-1185">Reference proteome</keyword>
<dbReference type="AlphaFoldDB" id="A0A0S2FI42"/>
<sequence>MQFYDVIEEQPGAWCVRAEASDAPPVAYSSRADAIAGACHAAKTHYQEHQATTAVRLIHPPDEAEIIVRYLSPAELDALCWFGDATGPSSG</sequence>
<gene>
    <name evidence="1" type="ORF">LA76x_5079</name>
</gene>
<dbReference type="RefSeq" id="WP_057919719.1">
    <property type="nucleotide sequence ID" value="NZ_CP011129.1"/>
</dbReference>
<protein>
    <recommendedName>
        <fullName evidence="3">DUF2188 domain-containing protein</fullName>
    </recommendedName>
</protein>
<accession>A0A0S2FI42</accession>
<dbReference type="KEGG" id="lab:LA76x_5079"/>
<evidence type="ECO:0000313" key="2">
    <source>
        <dbReference type="Proteomes" id="UP000060787"/>
    </source>
</evidence>